<name>A0A1L7WGS7_9HELO</name>
<dbReference type="PANTHER" id="PTHR20959">
    <property type="entry name" value="TRANSPORT AND GOLGI ORGANIZATION PROTEIN 6 FAMILY MEMBER"/>
    <property type="match status" value="1"/>
</dbReference>
<dbReference type="Pfam" id="PF10363">
    <property type="entry name" value="RTP1_C1"/>
    <property type="match status" value="1"/>
</dbReference>
<evidence type="ECO:0000313" key="6">
    <source>
        <dbReference type="Proteomes" id="UP000184330"/>
    </source>
</evidence>
<evidence type="ECO:0000313" key="5">
    <source>
        <dbReference type="EMBL" id="CZR51986.1"/>
    </source>
</evidence>
<keyword evidence="6" id="KW-1185">Reference proteome</keyword>
<comment type="similarity">
    <text evidence="1">Belongs to the Tango6 family.</text>
</comment>
<organism evidence="5 6">
    <name type="scientific">Phialocephala subalpina</name>
    <dbReference type="NCBI Taxonomy" id="576137"/>
    <lineage>
        <taxon>Eukaryota</taxon>
        <taxon>Fungi</taxon>
        <taxon>Dikarya</taxon>
        <taxon>Ascomycota</taxon>
        <taxon>Pezizomycotina</taxon>
        <taxon>Leotiomycetes</taxon>
        <taxon>Helotiales</taxon>
        <taxon>Mollisiaceae</taxon>
        <taxon>Phialocephala</taxon>
        <taxon>Phialocephala fortinii species complex</taxon>
    </lineage>
</organism>
<feature type="region of interest" description="Disordered" evidence="2">
    <location>
        <begin position="681"/>
        <end position="702"/>
    </location>
</feature>
<evidence type="ECO:0000259" key="3">
    <source>
        <dbReference type="Pfam" id="PF10304"/>
    </source>
</evidence>
<dbReference type="Proteomes" id="UP000184330">
    <property type="component" value="Unassembled WGS sequence"/>
</dbReference>
<proteinExistence type="inferred from homology"/>
<dbReference type="EMBL" id="FJOG01000002">
    <property type="protein sequence ID" value="CZR51986.1"/>
    <property type="molecule type" value="Genomic_DNA"/>
</dbReference>
<dbReference type="STRING" id="576137.A0A1L7WGS7"/>
<evidence type="ECO:0000259" key="4">
    <source>
        <dbReference type="Pfam" id="PF10363"/>
    </source>
</evidence>
<sequence>MAQTNQKRTADPPLVDKILQQGKQAFDPALPAETRRTGTQDLLALLSDTTTLALLPVLNLLIQPGRVSPELHAVLISTLARLPLRPRGVQHTIEFVLSVHPSTSNASGGGGRGASISHEALNACSRLLSSPPTGLSAQEYFECIAPQLFSLLQGEGEPGMDKAAAFITGFGILGRKQFGAPGMPGWNAFVQPILESIDPSLSKSSKSSASPGDDIEMIGARKILVAAQDLSRSLNILCALVTFHPNPALSKRLLRPILLPLWFLASWQSTTEDATAAYQKPARMLLKVLLQLFSAAKDATGDGLKNQLVASILKNFASNDRAEPGHRSWAYVASDNGAICIEEKDPEDVDVDFMTIDGKIDYFIDLLNSIPDLEADVSDLFMFLCRVWFANNSRKNKPSIFTQQRTDDSLQDVQSRLIEAKLIQQMITKCPNKLVEDSGQVLVLVNQVLSDFISAESGKENEVEVSLSLLNIVLTSPSFRADGDVASLLASIKASLEAISKMGQLEVSGTARNLLLFITYRNSMVDPNEEPLSTPTTRQAEDRKSYNLAMSYLTAADSPPPVRAQGLELILTLVRSNSSILDIPALLVLFSSLLQDTEEYIYLKAISAFDQLSQKHPKAVTKGLIDRYVDPTEEYDLDQRLRLGEALHHVIKNNYLALSREISQTVCEGLLFIASRRGHRPKSQREQEKKINQKRKQNVEASEAWGGEVPQLDEVLEAETQADQDLISTIVSGWECTRGSEDVRIRTSALAILSTAIESNVEGVGSRLVSTAVDLSIHILTLEPEPEKGILRRSAILLVMSFIKAGDVAREQGRKLGFGLVGQSLEDVKRVLEYVESMDSDGLVRGHARDVVEGLRDWQMNILIPKQEEQTELKELAGLRITPRGVENGSGRVRPRIEEIE</sequence>
<feature type="domain" description="RNA polymerase II assembly factor Rtp1 C-terminal" evidence="3">
    <location>
        <begin position="824"/>
        <end position="855"/>
    </location>
</feature>
<evidence type="ECO:0000256" key="2">
    <source>
        <dbReference type="SAM" id="MobiDB-lite"/>
    </source>
</evidence>
<dbReference type="InterPro" id="IPR019451">
    <property type="entry name" value="Rtp1_C1"/>
</dbReference>
<dbReference type="InterPro" id="IPR019414">
    <property type="entry name" value="Rtp1_C2"/>
</dbReference>
<dbReference type="Pfam" id="PF10304">
    <property type="entry name" value="RTP1_C2"/>
    <property type="match status" value="1"/>
</dbReference>
<dbReference type="InterPro" id="IPR039600">
    <property type="entry name" value="TANGO6/Rtp1"/>
</dbReference>
<reference evidence="5 6" key="1">
    <citation type="submission" date="2016-03" db="EMBL/GenBank/DDBJ databases">
        <authorList>
            <person name="Ploux O."/>
        </authorList>
    </citation>
    <scope>NUCLEOTIDE SEQUENCE [LARGE SCALE GENOMIC DNA]</scope>
    <source>
        <strain evidence="5 6">UAMH 11012</strain>
    </source>
</reference>
<evidence type="ECO:0000256" key="1">
    <source>
        <dbReference type="ARBA" id="ARBA00005724"/>
    </source>
</evidence>
<protein>
    <submittedName>
        <fullName evidence="5">Uncharacterized protein</fullName>
    </submittedName>
</protein>
<feature type="domain" description="RNA polymerase II assembly factor Rtp1 C-terminal" evidence="4">
    <location>
        <begin position="555"/>
        <end position="653"/>
    </location>
</feature>
<dbReference type="OrthoDB" id="39591at2759"/>
<dbReference type="InterPro" id="IPR016024">
    <property type="entry name" value="ARM-type_fold"/>
</dbReference>
<dbReference type="AlphaFoldDB" id="A0A1L7WGS7"/>
<dbReference type="PANTHER" id="PTHR20959:SF1">
    <property type="entry name" value="TRANSPORT AND GOLGI ORGANIZATION PROTEIN 6 HOMOLOG"/>
    <property type="match status" value="1"/>
</dbReference>
<gene>
    <name evidence="5" type="ORF">PAC_01863</name>
</gene>
<dbReference type="GO" id="GO:0009306">
    <property type="term" value="P:protein secretion"/>
    <property type="evidence" value="ECO:0007669"/>
    <property type="project" value="TreeGrafter"/>
</dbReference>
<dbReference type="SUPFAM" id="SSF48371">
    <property type="entry name" value="ARM repeat"/>
    <property type="match status" value="1"/>
</dbReference>
<accession>A0A1L7WGS7</accession>